<accession>A0A6H5HL37</accession>
<comment type="subcellular location">
    <subcellularLocation>
        <location evidence="1">Membrane</location>
    </subcellularLocation>
</comment>
<feature type="non-terminal residue" evidence="4">
    <location>
        <position position="144"/>
    </location>
</feature>
<dbReference type="GO" id="GO:0043113">
    <property type="term" value="P:receptor clustering"/>
    <property type="evidence" value="ECO:0007669"/>
    <property type="project" value="TreeGrafter"/>
</dbReference>
<organism evidence="4 5">
    <name type="scientific">Nesidiocoris tenuis</name>
    <dbReference type="NCBI Taxonomy" id="355587"/>
    <lineage>
        <taxon>Eukaryota</taxon>
        <taxon>Metazoa</taxon>
        <taxon>Ecdysozoa</taxon>
        <taxon>Arthropoda</taxon>
        <taxon>Hexapoda</taxon>
        <taxon>Insecta</taxon>
        <taxon>Pterygota</taxon>
        <taxon>Neoptera</taxon>
        <taxon>Paraneoptera</taxon>
        <taxon>Hemiptera</taxon>
        <taxon>Heteroptera</taxon>
        <taxon>Panheteroptera</taxon>
        <taxon>Cimicomorpha</taxon>
        <taxon>Miridae</taxon>
        <taxon>Dicyphina</taxon>
        <taxon>Nesidiocoris</taxon>
    </lineage>
</organism>
<protein>
    <submittedName>
        <fullName evidence="4">Uncharacterized protein</fullName>
    </submittedName>
</protein>
<dbReference type="Gene3D" id="3.40.50.300">
    <property type="entry name" value="P-loop containing nucleotide triphosphate hydrolases"/>
    <property type="match status" value="1"/>
</dbReference>
<dbReference type="GO" id="GO:0019901">
    <property type="term" value="F:protein kinase binding"/>
    <property type="evidence" value="ECO:0007669"/>
    <property type="project" value="TreeGrafter"/>
</dbReference>
<dbReference type="GO" id="GO:0098609">
    <property type="term" value="P:cell-cell adhesion"/>
    <property type="evidence" value="ECO:0007669"/>
    <property type="project" value="TreeGrafter"/>
</dbReference>
<evidence type="ECO:0000256" key="2">
    <source>
        <dbReference type="ARBA" id="ARBA00023136"/>
    </source>
</evidence>
<feature type="compositionally biased region" description="Basic and acidic residues" evidence="3">
    <location>
        <begin position="1"/>
        <end position="10"/>
    </location>
</feature>
<keyword evidence="5" id="KW-1185">Reference proteome</keyword>
<dbReference type="GO" id="GO:0045197">
    <property type="term" value="P:establishment or maintenance of epithelial cell apical/basal polarity"/>
    <property type="evidence" value="ECO:0007669"/>
    <property type="project" value="TreeGrafter"/>
</dbReference>
<feature type="compositionally biased region" description="Polar residues" evidence="3">
    <location>
        <begin position="18"/>
        <end position="30"/>
    </location>
</feature>
<dbReference type="GO" id="GO:0097120">
    <property type="term" value="P:receptor localization to synapse"/>
    <property type="evidence" value="ECO:0007669"/>
    <property type="project" value="TreeGrafter"/>
</dbReference>
<dbReference type="Proteomes" id="UP000479000">
    <property type="component" value="Unassembled WGS sequence"/>
</dbReference>
<dbReference type="InterPro" id="IPR027417">
    <property type="entry name" value="P-loop_NTPase"/>
</dbReference>
<proteinExistence type="predicted"/>
<dbReference type="EMBL" id="CADCXU010032104">
    <property type="protein sequence ID" value="CAB0017951.1"/>
    <property type="molecule type" value="Genomic_DNA"/>
</dbReference>
<dbReference type="PANTHER" id="PTHR23119:SF51">
    <property type="entry name" value="DISKS LARGE 1 TUMOR SUPPRESSOR PROTEIN"/>
    <property type="match status" value="1"/>
</dbReference>
<dbReference type="InterPro" id="IPR050614">
    <property type="entry name" value="Synaptic_Scaffolding_LAP-MAGUK"/>
</dbReference>
<evidence type="ECO:0000256" key="1">
    <source>
        <dbReference type="ARBA" id="ARBA00004370"/>
    </source>
</evidence>
<feature type="region of interest" description="Disordered" evidence="3">
    <location>
        <begin position="1"/>
        <end position="38"/>
    </location>
</feature>
<name>A0A6H5HL37_9HEMI</name>
<sequence>MKSKDDKSEDGSDQEQSPSTPNTDGDPSSTRQEEQVLSYEAVGQQKIDYTRPVIILGPLKDRINDDLISEFPDQFGSCVPPVVQGDTPEEIYQKVKDVIQEQSGPTIWVASKDPLSEALNSLRARYLKDGFCWIPNFQAKNFFF</sequence>
<evidence type="ECO:0000256" key="3">
    <source>
        <dbReference type="SAM" id="MobiDB-lite"/>
    </source>
</evidence>
<dbReference type="PANTHER" id="PTHR23119">
    <property type="entry name" value="DISCS LARGE"/>
    <property type="match status" value="1"/>
</dbReference>
<dbReference type="AlphaFoldDB" id="A0A6H5HL37"/>
<keyword evidence="2" id="KW-0472">Membrane</keyword>
<dbReference type="GO" id="GO:0030054">
    <property type="term" value="C:cell junction"/>
    <property type="evidence" value="ECO:0007669"/>
    <property type="project" value="TreeGrafter"/>
</dbReference>
<dbReference type="OrthoDB" id="6615362at2759"/>
<evidence type="ECO:0000313" key="4">
    <source>
        <dbReference type="EMBL" id="CAB0017951.1"/>
    </source>
</evidence>
<reference evidence="4 5" key="1">
    <citation type="submission" date="2020-02" db="EMBL/GenBank/DDBJ databases">
        <authorList>
            <person name="Ferguson B K."/>
        </authorList>
    </citation>
    <scope>NUCLEOTIDE SEQUENCE [LARGE SCALE GENOMIC DNA]</scope>
</reference>
<evidence type="ECO:0000313" key="5">
    <source>
        <dbReference type="Proteomes" id="UP000479000"/>
    </source>
</evidence>
<gene>
    <name evidence="4" type="ORF">NTEN_LOCUS21860</name>
</gene>
<dbReference type="GO" id="GO:0016323">
    <property type="term" value="C:basolateral plasma membrane"/>
    <property type="evidence" value="ECO:0007669"/>
    <property type="project" value="TreeGrafter"/>
</dbReference>